<protein>
    <recommendedName>
        <fullName evidence="3">BNR repeat-containing family member</fullName>
    </recommendedName>
</protein>
<reference evidence="1" key="2">
    <citation type="submission" date="2020-09" db="EMBL/GenBank/DDBJ databases">
        <authorList>
            <person name="Sun Q."/>
            <person name="Ohkuma M."/>
        </authorList>
    </citation>
    <scope>NUCLEOTIDE SEQUENCE</scope>
    <source>
        <strain evidence="1">JCM 14371</strain>
    </source>
</reference>
<name>A0A917UQV4_9DEIO</name>
<dbReference type="Pfam" id="PF15892">
    <property type="entry name" value="BNR_4"/>
    <property type="match status" value="1"/>
</dbReference>
<dbReference type="Proteomes" id="UP000635726">
    <property type="component" value="Unassembled WGS sequence"/>
</dbReference>
<sequence length="457" mass="50037">MPAGNTGSTVLNAQADATHFGQTNIEVRQLGSTPQVPGWVDVHRTGQAVRSARRPTPSAIYLPATQQTVVSWMGAMGHPFVRTYDHVAQAWSEPVQVGMNPYPDYHNYPVMAQAADGHLLVAYGAHNTVLRMSRSAQPNSAAGPWEDVSIPEAPAASYPFAFTSATGRTFVFYRETLSKLDPARFTDDRPLRYVMTEDNGRTWKNSTTLTGQAFALGSVDRTDQMNEIYLGQARLLPPSANKPERVIMSWTIAGGGTGQSHLHDRYHRNMYVAYFRPADLHFFSPAGKDLGTQLSNEEMEGDCKVLDTGEPKYASDQPGWTYYDVGYFSVVHEKADGSPVVLYTTFDGTTAVDRSSVWTGSSWVTATVPFNPKDLEQRGSVLSAYANDSAGIREWNLVDGTQFVPGPRVTYNRPPGSGIEMLIQNYRQPLQFLTASTAFSGVSDSTPSLDVGVVGIE</sequence>
<accession>A0A917UQV4</accession>
<organism evidence="1 2">
    <name type="scientific">Deinococcus aquiradiocola</name>
    <dbReference type="NCBI Taxonomy" id="393059"/>
    <lineage>
        <taxon>Bacteria</taxon>
        <taxon>Thermotogati</taxon>
        <taxon>Deinococcota</taxon>
        <taxon>Deinococci</taxon>
        <taxon>Deinococcales</taxon>
        <taxon>Deinococcaceae</taxon>
        <taxon>Deinococcus</taxon>
    </lineage>
</organism>
<evidence type="ECO:0000313" key="2">
    <source>
        <dbReference type="Proteomes" id="UP000635726"/>
    </source>
</evidence>
<proteinExistence type="predicted"/>
<dbReference type="EMBL" id="BMOE01000007">
    <property type="protein sequence ID" value="GGJ78546.1"/>
    <property type="molecule type" value="Genomic_DNA"/>
</dbReference>
<keyword evidence="2" id="KW-1185">Reference proteome</keyword>
<comment type="caution">
    <text evidence="1">The sequence shown here is derived from an EMBL/GenBank/DDBJ whole genome shotgun (WGS) entry which is preliminary data.</text>
</comment>
<dbReference type="SUPFAM" id="SSF89372">
    <property type="entry name" value="Fucose-specific lectin"/>
    <property type="match status" value="1"/>
</dbReference>
<gene>
    <name evidence="1" type="ORF">GCM10008939_23030</name>
</gene>
<reference evidence="1" key="1">
    <citation type="journal article" date="2014" name="Int. J. Syst. Evol. Microbiol.">
        <title>Complete genome sequence of Corynebacterium casei LMG S-19264T (=DSM 44701T), isolated from a smear-ripened cheese.</title>
        <authorList>
            <consortium name="US DOE Joint Genome Institute (JGI-PGF)"/>
            <person name="Walter F."/>
            <person name="Albersmeier A."/>
            <person name="Kalinowski J."/>
            <person name="Ruckert C."/>
        </authorList>
    </citation>
    <scope>NUCLEOTIDE SEQUENCE</scope>
    <source>
        <strain evidence="1">JCM 14371</strain>
    </source>
</reference>
<dbReference type="AlphaFoldDB" id="A0A917UQV4"/>
<evidence type="ECO:0000313" key="1">
    <source>
        <dbReference type="EMBL" id="GGJ78546.1"/>
    </source>
</evidence>
<evidence type="ECO:0008006" key="3">
    <source>
        <dbReference type="Google" id="ProtNLM"/>
    </source>
</evidence>